<evidence type="ECO:0000256" key="1">
    <source>
        <dbReference type="SAM" id="MobiDB-lite"/>
    </source>
</evidence>
<dbReference type="EMBL" id="AP013058">
    <property type="protein sequence ID" value="BAN22372.1"/>
    <property type="molecule type" value="Genomic_DNA"/>
</dbReference>
<sequence length="139" mass="15271">MADFLTDTAGLNIFSKDATDAAYRGAICSAPFMHSLERVHGVTRGLHELFSLLRNNETQRLNYEDRDDGDDVAPPFSFDSIDNFMPLGAAVCELLQGDIERLARWADMRAESAADEAHAPSVSRRGRKAKDSSAEAEHG</sequence>
<proteinExistence type="predicted"/>
<feature type="compositionally biased region" description="Basic and acidic residues" evidence="1">
    <location>
        <begin position="129"/>
        <end position="139"/>
    </location>
</feature>
<dbReference type="AlphaFoldDB" id="R4WWV3"/>
<organism evidence="2 3">
    <name type="scientific">Caballeronia insecticola</name>
    <dbReference type="NCBI Taxonomy" id="758793"/>
    <lineage>
        <taxon>Bacteria</taxon>
        <taxon>Pseudomonadati</taxon>
        <taxon>Pseudomonadota</taxon>
        <taxon>Betaproteobacteria</taxon>
        <taxon>Burkholderiales</taxon>
        <taxon>Burkholderiaceae</taxon>
        <taxon>Caballeronia</taxon>
    </lineage>
</organism>
<dbReference type="RefSeq" id="WP_016344532.1">
    <property type="nucleotide sequence ID" value="NC_021287.1"/>
</dbReference>
<name>R4WWV3_9BURK</name>
<reference evidence="2 3" key="1">
    <citation type="journal article" date="2013" name="Genome Announc.">
        <title>Complete Genome Sequence of Burkholderia sp. Strain RPE64, Bacterial Symbiont of the Bean Bug Riptortus pedestris.</title>
        <authorList>
            <person name="Shibata T.F."/>
            <person name="Maeda T."/>
            <person name="Nikoh N."/>
            <person name="Yamaguchi K."/>
            <person name="Oshima K."/>
            <person name="Hattori M."/>
            <person name="Nishiyama T."/>
            <person name="Hasebe M."/>
            <person name="Fukatsu T."/>
            <person name="Kikuchi Y."/>
            <person name="Shigenobu S."/>
        </authorList>
    </citation>
    <scope>NUCLEOTIDE SEQUENCE [LARGE SCALE GENOMIC DNA]</scope>
</reference>
<accession>R4WWV3</accession>
<dbReference type="STRING" id="758793.BRPE64_ACDS06180"/>
<feature type="region of interest" description="Disordered" evidence="1">
    <location>
        <begin position="110"/>
        <end position="139"/>
    </location>
</feature>
<dbReference type="Proteomes" id="UP000013966">
    <property type="component" value="Chromosome 1"/>
</dbReference>
<evidence type="ECO:0000313" key="2">
    <source>
        <dbReference type="EMBL" id="BAN22372.1"/>
    </source>
</evidence>
<dbReference type="PATRIC" id="fig|758793.3.peg.617"/>
<dbReference type="OrthoDB" id="9137537at2"/>
<gene>
    <name evidence="2" type="ORF">BRPE64_ACDS06180</name>
</gene>
<keyword evidence="3" id="KW-1185">Reference proteome</keyword>
<reference evidence="2 3" key="2">
    <citation type="journal article" date="2018" name="Int. J. Syst. Evol. Microbiol.">
        <title>Burkholderia insecticola sp. nov., a gut symbiotic bacterium of the bean bug Riptortus pedestris.</title>
        <authorList>
            <person name="Takeshita K."/>
            <person name="Tamaki H."/>
            <person name="Ohbayashi T."/>
            <person name="Meng X.-Y."/>
            <person name="Sone T."/>
            <person name="Mitani Y."/>
            <person name="Peeters C."/>
            <person name="Kikuchi Y."/>
            <person name="Vandamme P."/>
        </authorList>
    </citation>
    <scope>NUCLEOTIDE SEQUENCE [LARGE SCALE GENOMIC DNA]</scope>
    <source>
        <strain evidence="2">RPE64</strain>
    </source>
</reference>
<protein>
    <submittedName>
        <fullName evidence="2">Uncharacterized protein</fullName>
    </submittedName>
</protein>
<dbReference type="KEGG" id="buo:BRPE64_ACDS06180"/>
<dbReference type="HOGENOM" id="CLU_1841358_0_0_4"/>
<evidence type="ECO:0000313" key="3">
    <source>
        <dbReference type="Proteomes" id="UP000013966"/>
    </source>
</evidence>